<dbReference type="STRING" id="472759.Nhal_2844"/>
<gene>
    <name evidence="1" type="ordered locus">Nhal_2844</name>
</gene>
<dbReference type="OrthoDB" id="5766767at2"/>
<protein>
    <submittedName>
        <fullName evidence="1">Uncharacterized protein</fullName>
    </submittedName>
</protein>
<dbReference type="Proteomes" id="UP000001844">
    <property type="component" value="Chromosome"/>
</dbReference>
<dbReference type="HOGENOM" id="CLU_085383_0_0_6"/>
<proteinExistence type="predicted"/>
<dbReference type="EMBL" id="CP001798">
    <property type="protein sequence ID" value="ADE15909.1"/>
    <property type="molecule type" value="Genomic_DNA"/>
</dbReference>
<organism evidence="1 2">
    <name type="scientific">Nitrosococcus halophilus (strain Nc4)</name>
    <dbReference type="NCBI Taxonomy" id="472759"/>
    <lineage>
        <taxon>Bacteria</taxon>
        <taxon>Pseudomonadati</taxon>
        <taxon>Pseudomonadota</taxon>
        <taxon>Gammaproteobacteria</taxon>
        <taxon>Chromatiales</taxon>
        <taxon>Chromatiaceae</taxon>
        <taxon>Nitrosococcus</taxon>
    </lineage>
</organism>
<dbReference type="RefSeq" id="WP_013033763.1">
    <property type="nucleotide sequence ID" value="NC_013960.1"/>
</dbReference>
<evidence type="ECO:0000313" key="2">
    <source>
        <dbReference type="Proteomes" id="UP000001844"/>
    </source>
</evidence>
<name>D5BXZ8_NITHN</name>
<accession>D5BXZ8</accession>
<sequence>MKTLYLDISEPYAVTLDGPALRLQREGSADRWYPLSRLARVVDTGAGKWEIEALLACLDGGVTLTFLHRGGRLRGQCFGARVRELGLGERLRELVSQPGWESAYQIWRQAAEQGVILNLQVTLPLGQVNPRVQSLRRAVTTLALQYARKPLVLKVERMLGGLVSAQVAEQIERRGLARHLAFFNHKGLKLVPDMTQLALWAVELEKLHFLQHYHHRYGLLTPSMWPRLRYPLIRAYERHSPQIEGQIRCLLDSLHGWLVERS</sequence>
<dbReference type="KEGG" id="nhl:Nhal_2844"/>
<reference evidence="2" key="1">
    <citation type="submission" date="2010-04" db="EMBL/GenBank/DDBJ databases">
        <title>Complete genome sequence of Nitrosococcus halophilus Nc4, a salt-adapted, aerobic obligate ammonia-oxidizing sulfur purple bacterium.</title>
        <authorList>
            <consortium name="US DOE Joint Genome Institute"/>
            <person name="Campbell M.A."/>
            <person name="Malfatti S.A."/>
            <person name="Chain P.S.G."/>
            <person name="Heidelberg J.F."/>
            <person name="Ward B.B."/>
            <person name="Klotz M.G."/>
        </authorList>
    </citation>
    <scope>NUCLEOTIDE SEQUENCE [LARGE SCALE GENOMIC DNA]</scope>
    <source>
        <strain evidence="2">Nc4</strain>
    </source>
</reference>
<dbReference type="eggNOG" id="ENOG5033C9M">
    <property type="taxonomic scope" value="Bacteria"/>
</dbReference>
<keyword evidence="2" id="KW-1185">Reference proteome</keyword>
<dbReference type="AlphaFoldDB" id="D5BXZ8"/>
<evidence type="ECO:0000313" key="1">
    <source>
        <dbReference type="EMBL" id="ADE15909.1"/>
    </source>
</evidence>